<dbReference type="InterPro" id="IPR000847">
    <property type="entry name" value="LysR_HTH_N"/>
</dbReference>
<dbReference type="GO" id="GO:0043565">
    <property type="term" value="F:sequence-specific DNA binding"/>
    <property type="evidence" value="ECO:0007669"/>
    <property type="project" value="TreeGrafter"/>
</dbReference>
<reference evidence="6 7" key="1">
    <citation type="submission" date="2017-03" db="EMBL/GenBank/DDBJ databases">
        <authorList>
            <person name="Afonso C.L."/>
            <person name="Miller P.J."/>
            <person name="Scott M.A."/>
            <person name="Spackman E."/>
            <person name="Goraichik I."/>
            <person name="Dimitrov K.M."/>
            <person name="Suarez D.L."/>
            <person name="Swayne D.E."/>
        </authorList>
    </citation>
    <scope>NUCLEOTIDE SEQUENCE [LARGE SCALE GENOMIC DNA]</scope>
    <source>
        <strain evidence="6 7">CECT 7745</strain>
    </source>
</reference>
<dbReference type="AlphaFoldDB" id="A0A1X7BUZ4"/>
<keyword evidence="7" id="KW-1185">Reference proteome</keyword>
<accession>A0A1X7BUZ4</accession>
<gene>
    <name evidence="6" type="primary">cynR_6</name>
    <name evidence="6" type="ORF">ROA7745_03251</name>
</gene>
<feature type="domain" description="HTH lysR-type" evidence="5">
    <location>
        <begin position="1"/>
        <end position="58"/>
    </location>
</feature>
<dbReference type="Pfam" id="PF03466">
    <property type="entry name" value="LysR_substrate"/>
    <property type="match status" value="1"/>
</dbReference>
<dbReference type="Proteomes" id="UP000193224">
    <property type="component" value="Unassembled WGS sequence"/>
</dbReference>
<dbReference type="InterPro" id="IPR036388">
    <property type="entry name" value="WH-like_DNA-bd_sf"/>
</dbReference>
<dbReference type="Gene3D" id="1.10.10.10">
    <property type="entry name" value="Winged helix-like DNA-binding domain superfamily/Winged helix DNA-binding domain"/>
    <property type="match status" value="1"/>
</dbReference>
<dbReference type="GO" id="GO:0010628">
    <property type="term" value="P:positive regulation of gene expression"/>
    <property type="evidence" value="ECO:0007669"/>
    <property type="project" value="TreeGrafter"/>
</dbReference>
<dbReference type="PANTHER" id="PTHR30427">
    <property type="entry name" value="TRANSCRIPTIONAL ACTIVATOR PROTEIN LYSR"/>
    <property type="match status" value="1"/>
</dbReference>
<evidence type="ECO:0000313" key="6">
    <source>
        <dbReference type="EMBL" id="SMC13404.1"/>
    </source>
</evidence>
<evidence type="ECO:0000256" key="3">
    <source>
        <dbReference type="ARBA" id="ARBA00023125"/>
    </source>
</evidence>
<dbReference type="SUPFAM" id="SSF46785">
    <property type="entry name" value="Winged helix' DNA-binding domain"/>
    <property type="match status" value="1"/>
</dbReference>
<dbReference type="InterPro" id="IPR005119">
    <property type="entry name" value="LysR_subst-bd"/>
</dbReference>
<dbReference type="EMBL" id="FWXB01000013">
    <property type="protein sequence ID" value="SMC13404.1"/>
    <property type="molecule type" value="Genomic_DNA"/>
</dbReference>
<dbReference type="OrthoDB" id="8479870at2"/>
<dbReference type="PROSITE" id="PS50931">
    <property type="entry name" value="HTH_LYSR"/>
    <property type="match status" value="1"/>
</dbReference>
<proteinExistence type="inferred from homology"/>
<dbReference type="GO" id="GO:0003700">
    <property type="term" value="F:DNA-binding transcription factor activity"/>
    <property type="evidence" value="ECO:0007669"/>
    <property type="project" value="InterPro"/>
</dbReference>
<dbReference type="PRINTS" id="PR00039">
    <property type="entry name" value="HTHLYSR"/>
</dbReference>
<dbReference type="PANTHER" id="PTHR30427:SF1">
    <property type="entry name" value="TRANSCRIPTIONAL ACTIVATOR PROTEIN LYSR"/>
    <property type="match status" value="1"/>
</dbReference>
<dbReference type="RefSeq" id="WP_085801345.1">
    <property type="nucleotide sequence ID" value="NZ_FWXB01000013.1"/>
</dbReference>
<evidence type="ECO:0000313" key="7">
    <source>
        <dbReference type="Proteomes" id="UP000193224"/>
    </source>
</evidence>
<evidence type="ECO:0000256" key="1">
    <source>
        <dbReference type="ARBA" id="ARBA00009437"/>
    </source>
</evidence>
<protein>
    <submittedName>
        <fullName evidence="6">HTH-type transcriptional regulator CynR</fullName>
    </submittedName>
</protein>
<evidence type="ECO:0000256" key="2">
    <source>
        <dbReference type="ARBA" id="ARBA00023015"/>
    </source>
</evidence>
<dbReference type="InterPro" id="IPR036390">
    <property type="entry name" value="WH_DNA-bd_sf"/>
</dbReference>
<keyword evidence="3" id="KW-0238">DNA-binding</keyword>
<sequence length="315" mass="34050">MNFTQISTFRAVMTSPSLSEAARKIGRTQPAVSLAIRSLEDTLGLKLFERRGRQLIPVPEAHYLLEEAVSILDRLAAVSRTMQSLAGGQAGTLNVSAMPGGIFMLSRFISQTIEPHADVQLAISARSSLQILELVSSQSIDFGFGDAPVDTPDSPQFTIQRISGACFCVVPQGHRLAGAEAIAISDLDEEPIGVLQSNHAHHKKTLEAFERAGAGYRKLVESQTFLPLLQFVRSGHCVAIVDPLTVVSEGAMNAGSGGIVFKPLRQDIRYDYAMLTPKHRPLSQLAVSVRTAWVDELMRLLGDIGAASECDDMPV</sequence>
<evidence type="ECO:0000259" key="5">
    <source>
        <dbReference type="PROSITE" id="PS50931"/>
    </source>
</evidence>
<name>A0A1X7BUZ4_9RHOB</name>
<dbReference type="SUPFAM" id="SSF53850">
    <property type="entry name" value="Periplasmic binding protein-like II"/>
    <property type="match status" value="1"/>
</dbReference>
<organism evidence="6 7">
    <name type="scientific">Roseovarius aestuarii</name>
    <dbReference type="NCBI Taxonomy" id="475083"/>
    <lineage>
        <taxon>Bacteria</taxon>
        <taxon>Pseudomonadati</taxon>
        <taxon>Pseudomonadota</taxon>
        <taxon>Alphaproteobacteria</taxon>
        <taxon>Rhodobacterales</taxon>
        <taxon>Roseobacteraceae</taxon>
        <taxon>Roseovarius</taxon>
    </lineage>
</organism>
<evidence type="ECO:0000256" key="4">
    <source>
        <dbReference type="ARBA" id="ARBA00023163"/>
    </source>
</evidence>
<keyword evidence="2" id="KW-0805">Transcription regulation</keyword>
<dbReference type="Gene3D" id="3.40.190.10">
    <property type="entry name" value="Periplasmic binding protein-like II"/>
    <property type="match status" value="2"/>
</dbReference>
<dbReference type="Pfam" id="PF00126">
    <property type="entry name" value="HTH_1"/>
    <property type="match status" value="1"/>
</dbReference>
<keyword evidence="4" id="KW-0804">Transcription</keyword>
<comment type="similarity">
    <text evidence="1">Belongs to the LysR transcriptional regulatory family.</text>
</comment>